<dbReference type="InterPro" id="IPR050052">
    <property type="entry name" value="ATP-dep_Clp_protease_ClpX"/>
</dbReference>
<keyword evidence="3" id="KW-0143">Chaperone</keyword>
<dbReference type="SUPFAM" id="SSF52540">
    <property type="entry name" value="P-loop containing nucleoside triphosphate hydrolases"/>
    <property type="match status" value="1"/>
</dbReference>
<dbReference type="GO" id="GO:0051603">
    <property type="term" value="P:proteolysis involved in protein catabolic process"/>
    <property type="evidence" value="ECO:0007669"/>
    <property type="project" value="TreeGrafter"/>
</dbReference>
<dbReference type="Gene3D" id="1.10.8.60">
    <property type="match status" value="1"/>
</dbReference>
<dbReference type="SMART" id="SM01086">
    <property type="entry name" value="ClpB_D2-small"/>
    <property type="match status" value="1"/>
</dbReference>
<dbReference type="GO" id="GO:0008233">
    <property type="term" value="F:peptidase activity"/>
    <property type="evidence" value="ECO:0007669"/>
    <property type="project" value="UniProtKB-KW"/>
</dbReference>
<keyword evidence="1" id="KW-0547">Nucleotide-binding</keyword>
<dbReference type="SMART" id="SM00382">
    <property type="entry name" value="AAA"/>
    <property type="match status" value="1"/>
</dbReference>
<dbReference type="GO" id="GO:0005524">
    <property type="term" value="F:ATP binding"/>
    <property type="evidence" value="ECO:0007669"/>
    <property type="project" value="UniProtKB-KW"/>
</dbReference>
<sequence>MTNVVDIETCSFCGANKKEKKLVGSDISYICEDCTDLVKSQFKSNAIQELSAVQNKEDLKKIFAGLNHLKPANLKAILDKQIVSQEQAKKLCSLALYEHLKRKAIHKAGDKVEGVTLDKPNMLLLGSTGVGKTEISRILTKSCNLPMVTIDCTSLTEAGYVGDSVDDIIRSLLVKADDDVEAAEWGIVFLDEVDKLCSRHSVNTTADVGGQGVQDALLKLIEGTEIRVQSNGGRKTSGSSQVVIDTSNILFISSGAFTGIDEKQTPASIGFLRKDHEKEDAQDPLSAYDDIEVKDIVKFGLSPEFIGRFSILVPFKNLSRDDLVSILKNADNSVLKKITFSAYLDGTDLEFSDEALIAIADVAAKLKVGARALSQVLYRTLEDIRYNSSNAALGSVLVTKEMVLDKNKGINNNEPK</sequence>
<evidence type="ECO:0000256" key="1">
    <source>
        <dbReference type="ARBA" id="ARBA00022741"/>
    </source>
</evidence>
<dbReference type="PANTHER" id="PTHR48102:SF7">
    <property type="entry name" value="ATP-DEPENDENT CLP PROTEASE ATP-BINDING SUBUNIT CLPX-LIKE, MITOCHONDRIAL"/>
    <property type="match status" value="1"/>
</dbReference>
<feature type="domain" description="ATP-dependent Clp protease ATP-binding subunit ClpX zinc ribbon" evidence="5">
    <location>
        <begin position="7"/>
        <end position="45"/>
    </location>
</feature>
<dbReference type="Proteomes" id="UP000241426">
    <property type="component" value="Unassembled WGS sequence"/>
</dbReference>
<evidence type="ECO:0000313" key="8">
    <source>
        <dbReference type="Proteomes" id="UP000241426"/>
    </source>
</evidence>
<dbReference type="InterPro" id="IPR019489">
    <property type="entry name" value="Clp_ATPase_C"/>
</dbReference>
<feature type="domain" description="Clp ATPase C-terminal" evidence="6">
    <location>
        <begin position="318"/>
        <end position="404"/>
    </location>
</feature>
<dbReference type="NCBIfam" id="NF003745">
    <property type="entry name" value="PRK05342.1"/>
    <property type="match status" value="1"/>
</dbReference>
<gene>
    <name evidence="7" type="ORF">C9J27_02270</name>
</gene>
<dbReference type="PANTHER" id="PTHR48102">
    <property type="entry name" value="ATP-DEPENDENT CLP PROTEASE ATP-BINDING SUBUNIT CLPX-LIKE, MITOCHONDRIAL-RELATED"/>
    <property type="match status" value="1"/>
</dbReference>
<evidence type="ECO:0000259" key="4">
    <source>
        <dbReference type="SMART" id="SM00382"/>
    </source>
</evidence>
<comment type="caution">
    <text evidence="7">The sequence shown here is derived from an EMBL/GenBank/DDBJ whole genome shotgun (WGS) entry which is preliminary data.</text>
</comment>
<reference evidence="7 8" key="1">
    <citation type="submission" date="2018-01" db="EMBL/GenBank/DDBJ databases">
        <title>Whole genome sequencing of Histamine producing bacteria.</title>
        <authorList>
            <person name="Butler K."/>
        </authorList>
    </citation>
    <scope>NUCLEOTIDE SEQUENCE [LARGE SCALE GENOMIC DNA]</scope>
    <source>
        <strain evidence="7 8">FS-7.2</strain>
    </source>
</reference>
<dbReference type="InterPro" id="IPR027417">
    <property type="entry name" value="P-loop_NTPase"/>
</dbReference>
<feature type="domain" description="AAA+ ATPase" evidence="4">
    <location>
        <begin position="118"/>
        <end position="271"/>
    </location>
</feature>
<keyword evidence="7" id="KW-0645">Protease</keyword>
<dbReference type="EMBL" id="PYNF01000002">
    <property type="protein sequence ID" value="PSV00873.1"/>
    <property type="molecule type" value="Genomic_DNA"/>
</dbReference>
<protein>
    <submittedName>
        <fullName evidence="7">ATP-dependent Clp protease ATP-binding subunit ClpX</fullName>
    </submittedName>
</protein>
<evidence type="ECO:0000259" key="5">
    <source>
        <dbReference type="SMART" id="SM00994"/>
    </source>
</evidence>
<proteinExistence type="predicted"/>
<dbReference type="GO" id="GO:0008270">
    <property type="term" value="F:zinc ion binding"/>
    <property type="evidence" value="ECO:0007669"/>
    <property type="project" value="InterPro"/>
</dbReference>
<evidence type="ECO:0000259" key="6">
    <source>
        <dbReference type="SMART" id="SM01086"/>
    </source>
</evidence>
<keyword evidence="7" id="KW-0378">Hydrolase</keyword>
<dbReference type="AlphaFoldDB" id="A0A2T3KM46"/>
<dbReference type="GO" id="GO:0046983">
    <property type="term" value="F:protein dimerization activity"/>
    <property type="evidence" value="ECO:0007669"/>
    <property type="project" value="InterPro"/>
</dbReference>
<dbReference type="Pfam" id="PF10431">
    <property type="entry name" value="ClpB_D2-small"/>
    <property type="match status" value="1"/>
</dbReference>
<evidence type="ECO:0000256" key="3">
    <source>
        <dbReference type="ARBA" id="ARBA00023186"/>
    </source>
</evidence>
<dbReference type="GO" id="GO:0016887">
    <property type="term" value="F:ATP hydrolysis activity"/>
    <property type="evidence" value="ECO:0007669"/>
    <property type="project" value="InterPro"/>
</dbReference>
<dbReference type="InterPro" id="IPR003959">
    <property type="entry name" value="ATPase_AAA_core"/>
</dbReference>
<organism evidence="7 8">
    <name type="scientific">Photobacterium kishitanii</name>
    <dbReference type="NCBI Taxonomy" id="318456"/>
    <lineage>
        <taxon>Bacteria</taxon>
        <taxon>Pseudomonadati</taxon>
        <taxon>Pseudomonadota</taxon>
        <taxon>Gammaproteobacteria</taxon>
        <taxon>Vibrionales</taxon>
        <taxon>Vibrionaceae</taxon>
        <taxon>Photobacterium</taxon>
    </lineage>
</organism>
<dbReference type="InterPro" id="IPR003593">
    <property type="entry name" value="AAA+_ATPase"/>
</dbReference>
<dbReference type="RefSeq" id="WP_107288582.1">
    <property type="nucleotide sequence ID" value="NZ_PYNF01000002.1"/>
</dbReference>
<accession>A0A2T3KM46</accession>
<dbReference type="SMART" id="SM00994">
    <property type="entry name" value="zf-C4_ClpX"/>
    <property type="match status" value="1"/>
</dbReference>
<evidence type="ECO:0000256" key="2">
    <source>
        <dbReference type="ARBA" id="ARBA00022840"/>
    </source>
</evidence>
<dbReference type="InterPro" id="IPR010603">
    <property type="entry name" value="Znf_CppX_C4"/>
</dbReference>
<dbReference type="Pfam" id="PF07724">
    <property type="entry name" value="AAA_2"/>
    <property type="match status" value="1"/>
</dbReference>
<name>A0A2T3KM46_9GAMM</name>
<evidence type="ECO:0000313" key="7">
    <source>
        <dbReference type="EMBL" id="PSV00873.1"/>
    </source>
</evidence>
<dbReference type="Gene3D" id="3.40.50.300">
    <property type="entry name" value="P-loop containing nucleotide triphosphate hydrolases"/>
    <property type="match status" value="1"/>
</dbReference>
<keyword evidence="2 7" id="KW-0067">ATP-binding</keyword>